<evidence type="ECO:0000256" key="6">
    <source>
        <dbReference type="ARBA" id="ARBA00022723"/>
    </source>
</evidence>
<gene>
    <name evidence="18" type="ORF">DICPUDRAFT_150175</name>
</gene>
<sequence length="671" mass="74422">MKTNGETENNVVSPTIGSTISSPLPASLSIANVKSPTAPNGGTVVLGVTEPISTSPPSALDLKLSNDLENTLISFNLFESPEESRKREEVLGKLNQIVREWAKQVSIKKGYPEQTAAEVVAKIFTFGSYRLGVHGPNSDIDTLCVGPKHIMRSDFFDDLSESLKTHPEITEFTTVKDAFVPVINMVFSGVPIDLIYARLSLTAIPEELNDLIDEGYLKNVDEKSILSLNGCRVADQILKLVPNIPNFRMALRCIKLWAISFLGGITWALLTARICQLYPNSAPSTIINRFFKVYENWKWPAPVLLTHLVEGGALAAKVWNAKRDKAHLMPILTPAYPMMNSTYNVSKSTMQLLKNEFVRGAEITRKIETNESTYNALLEKSDFFTRYRFYIQIDCSAGNEEDHRKWEGWIESKLRFLISNLEMTPKMKYAVPFPKSFSNLIHKESHPDQICTTFFMGLVFNFPTTPGADKSVDLTKAVSEFTSTIKEWLRTQPNPETMADIKVQYIKKKQLPSFIQSEIPPAEPKVNKKRVSTGDPSTSKKKVKSTTTTTTSTNTSPSTLTPTKESSNNTSGTNPLSPNNTISSPNNESTITSNDSTATITNDNSENLITTGGDTIASTTVNNETTITEQNQTITKIVNTMEVNELDFISNQTESQPRAPPKKPNISIIRG</sequence>
<dbReference type="STRING" id="5786.F0ZFM8"/>
<feature type="region of interest" description="Disordered" evidence="14">
    <location>
        <begin position="650"/>
        <end position="671"/>
    </location>
</feature>
<dbReference type="FunCoup" id="F0ZFM8">
    <property type="interactions" value="948"/>
</dbReference>
<comment type="subcellular location">
    <subcellularLocation>
        <location evidence="2 11">Nucleus</location>
    </subcellularLocation>
</comment>
<evidence type="ECO:0000256" key="14">
    <source>
        <dbReference type="SAM" id="MobiDB-lite"/>
    </source>
</evidence>
<feature type="binding site" evidence="13">
    <location>
        <position position="139"/>
    </location>
    <ligand>
        <name>Mg(2+)</name>
        <dbReference type="ChEBI" id="CHEBI:18420"/>
        <label>2</label>
        <note>catalytic</note>
    </ligand>
</feature>
<dbReference type="Gene3D" id="1.10.1410.10">
    <property type="match status" value="1"/>
</dbReference>
<dbReference type="AlphaFoldDB" id="F0ZFM8"/>
<dbReference type="InterPro" id="IPR014492">
    <property type="entry name" value="PolyA_polymerase"/>
</dbReference>
<dbReference type="FunFam" id="3.30.460.10:FF:000002">
    <property type="entry name" value="Poly(A) polymerase alpha, putative"/>
    <property type="match status" value="1"/>
</dbReference>
<dbReference type="FunFam" id="1.10.1410.10:FF:000001">
    <property type="entry name" value="Putative poly(A) polymerase gamma"/>
    <property type="match status" value="1"/>
</dbReference>
<evidence type="ECO:0000256" key="2">
    <source>
        <dbReference type="ARBA" id="ARBA00004123"/>
    </source>
</evidence>
<evidence type="ECO:0000313" key="18">
    <source>
        <dbReference type="EMBL" id="EGC37259.1"/>
    </source>
</evidence>
<dbReference type="InterPro" id="IPR011068">
    <property type="entry name" value="NuclTrfase_I-like_C"/>
</dbReference>
<dbReference type="InterPro" id="IPR048840">
    <property type="entry name" value="PolA_pol_NTPase"/>
</dbReference>
<dbReference type="InterPro" id="IPR007012">
    <property type="entry name" value="PolA_pol_cen_dom"/>
</dbReference>
<keyword evidence="8 11" id="KW-0067">ATP-binding</keyword>
<evidence type="ECO:0000256" key="10">
    <source>
        <dbReference type="ARBA" id="ARBA00023242"/>
    </source>
</evidence>
<dbReference type="SUPFAM" id="SSF55003">
    <property type="entry name" value="PAP/Archaeal CCA-adding enzyme, C-terminal domain"/>
    <property type="match status" value="1"/>
</dbReference>
<accession>F0ZFM8</accession>
<dbReference type="InterPro" id="IPR007010">
    <property type="entry name" value="PolA_pol_RNA-bd_dom"/>
</dbReference>
<dbReference type="GO" id="GO:0006397">
    <property type="term" value="P:mRNA processing"/>
    <property type="evidence" value="ECO:0007669"/>
    <property type="project" value="UniProtKB-KW"/>
</dbReference>
<keyword evidence="6 13" id="KW-0479">Metal-binding</keyword>
<feature type="binding site" evidence="13">
    <location>
        <position position="193"/>
    </location>
    <ligand>
        <name>Mg(2+)</name>
        <dbReference type="ChEBI" id="CHEBI:18420"/>
        <label>2</label>
        <note>catalytic</note>
    </ligand>
</feature>
<dbReference type="GO" id="GO:0003723">
    <property type="term" value="F:RNA binding"/>
    <property type="evidence" value="ECO:0007669"/>
    <property type="project" value="UniProtKB-UniRule"/>
</dbReference>
<dbReference type="PANTHER" id="PTHR10682">
    <property type="entry name" value="POLY A POLYMERASE"/>
    <property type="match status" value="1"/>
</dbReference>
<dbReference type="OrthoDB" id="412748at2759"/>
<evidence type="ECO:0000259" key="16">
    <source>
        <dbReference type="Pfam" id="PF04928"/>
    </source>
</evidence>
<evidence type="ECO:0000256" key="13">
    <source>
        <dbReference type="PIRSR" id="PIRSR018425-2"/>
    </source>
</evidence>
<dbReference type="GO" id="GO:0005634">
    <property type="term" value="C:nucleus"/>
    <property type="evidence" value="ECO:0000318"/>
    <property type="project" value="GO_Central"/>
</dbReference>
<feature type="binding site" evidence="12">
    <location>
        <position position="193"/>
    </location>
    <ligand>
        <name>ATP</name>
        <dbReference type="ChEBI" id="CHEBI:30616"/>
    </ligand>
</feature>
<keyword evidence="19" id="KW-1185">Reference proteome</keyword>
<evidence type="ECO:0000256" key="4">
    <source>
        <dbReference type="ARBA" id="ARBA00022664"/>
    </source>
</evidence>
<feature type="domain" description="Poly(A) polymerase central" evidence="16">
    <location>
        <begin position="246"/>
        <end position="380"/>
    </location>
</feature>
<comment type="similarity">
    <text evidence="3 11">Belongs to the poly(A) polymerase family.</text>
</comment>
<evidence type="ECO:0000256" key="12">
    <source>
        <dbReference type="PIRSR" id="PIRSR018425-1"/>
    </source>
</evidence>
<feature type="compositionally biased region" description="Low complexity" evidence="14">
    <location>
        <begin position="545"/>
        <end position="564"/>
    </location>
</feature>
<dbReference type="PANTHER" id="PTHR10682:SF10">
    <property type="entry name" value="POLYNUCLEOTIDE ADENYLYLTRANSFERASE"/>
    <property type="match status" value="1"/>
</dbReference>
<feature type="binding site" evidence="12">
    <location>
        <position position="255"/>
    </location>
    <ligand>
        <name>ATP</name>
        <dbReference type="ChEBI" id="CHEBI:30616"/>
    </ligand>
</feature>
<feature type="binding site" evidence="13">
    <location>
        <position position="139"/>
    </location>
    <ligand>
        <name>Mg(2+)</name>
        <dbReference type="ChEBI" id="CHEBI:18420"/>
        <label>1</label>
        <note>catalytic</note>
    </ligand>
</feature>
<dbReference type="InterPro" id="IPR043519">
    <property type="entry name" value="NT_sf"/>
</dbReference>
<feature type="binding site" evidence="12">
    <location>
        <begin position="126"/>
        <end position="128"/>
    </location>
    <ligand>
        <name>ATP</name>
        <dbReference type="ChEBI" id="CHEBI:30616"/>
    </ligand>
</feature>
<evidence type="ECO:0000256" key="5">
    <source>
        <dbReference type="ARBA" id="ARBA00022679"/>
    </source>
</evidence>
<comment type="catalytic activity">
    <reaction evidence="11">
        <text>RNA(n) + ATP = RNA(n)-3'-adenine ribonucleotide + diphosphate</text>
        <dbReference type="Rhea" id="RHEA:11332"/>
        <dbReference type="Rhea" id="RHEA-COMP:14527"/>
        <dbReference type="Rhea" id="RHEA-COMP:17347"/>
        <dbReference type="ChEBI" id="CHEBI:30616"/>
        <dbReference type="ChEBI" id="CHEBI:33019"/>
        <dbReference type="ChEBI" id="CHEBI:140395"/>
        <dbReference type="ChEBI" id="CHEBI:173115"/>
        <dbReference type="EC" id="2.7.7.19"/>
    </reaction>
</comment>
<feature type="domain" description="Poly(A) polymerase nucleotidyltransferase" evidence="17">
    <location>
        <begin position="47"/>
        <end position="241"/>
    </location>
</feature>
<dbReference type="InParanoid" id="F0ZFM8"/>
<dbReference type="RefSeq" id="XP_003286229.1">
    <property type="nucleotide sequence ID" value="XM_003286181.1"/>
</dbReference>
<feature type="binding site" evidence="12">
    <location>
        <begin position="139"/>
        <end position="141"/>
    </location>
    <ligand>
        <name>ATP</name>
        <dbReference type="ChEBI" id="CHEBI:30616"/>
    </ligand>
</feature>
<comment type="cofactor">
    <cofactor evidence="1">
        <name>Mn(2+)</name>
        <dbReference type="ChEBI" id="CHEBI:29035"/>
    </cofactor>
</comment>
<feature type="domain" description="Poly(A) polymerase RNA-binding" evidence="15">
    <location>
        <begin position="382"/>
        <end position="440"/>
    </location>
</feature>
<keyword evidence="10 11" id="KW-0539">Nucleus</keyword>
<evidence type="ECO:0000256" key="3">
    <source>
        <dbReference type="ARBA" id="ARBA00010912"/>
    </source>
</evidence>
<organism evidence="18 19">
    <name type="scientific">Dictyostelium purpureum</name>
    <name type="common">Slime mold</name>
    <dbReference type="NCBI Taxonomy" id="5786"/>
    <lineage>
        <taxon>Eukaryota</taxon>
        <taxon>Amoebozoa</taxon>
        <taxon>Evosea</taxon>
        <taxon>Eumycetozoa</taxon>
        <taxon>Dictyostelia</taxon>
        <taxon>Dictyosteliales</taxon>
        <taxon>Dictyosteliaceae</taxon>
        <taxon>Dictyostelium</taxon>
    </lineage>
</organism>
<dbReference type="GO" id="GO:0046872">
    <property type="term" value="F:metal ion binding"/>
    <property type="evidence" value="ECO:0007669"/>
    <property type="project" value="UniProtKB-KW"/>
</dbReference>
<dbReference type="eggNOG" id="KOG2245">
    <property type="taxonomic scope" value="Eukaryota"/>
</dbReference>
<feature type="compositionally biased region" description="Polar residues" evidence="14">
    <location>
        <begin position="565"/>
        <end position="606"/>
    </location>
</feature>
<evidence type="ECO:0000313" key="19">
    <source>
        <dbReference type="Proteomes" id="UP000001064"/>
    </source>
</evidence>
<keyword evidence="7 11" id="KW-0547">Nucleotide-binding</keyword>
<keyword evidence="9 13" id="KW-0460">Magnesium</keyword>
<dbReference type="Pfam" id="PF04928">
    <property type="entry name" value="PAP_central"/>
    <property type="match status" value="1"/>
</dbReference>
<dbReference type="GO" id="GO:0005524">
    <property type="term" value="F:ATP binding"/>
    <property type="evidence" value="ECO:0007669"/>
    <property type="project" value="UniProtKB-UniRule"/>
</dbReference>
<dbReference type="VEuPathDB" id="AmoebaDB:DICPUDRAFT_150175"/>
<evidence type="ECO:0000256" key="9">
    <source>
        <dbReference type="ARBA" id="ARBA00022842"/>
    </source>
</evidence>
<protein>
    <recommendedName>
        <fullName evidence="11">Poly(A) polymerase</fullName>
        <ecNumber evidence="11">2.7.7.19</ecNumber>
    </recommendedName>
</protein>
<dbReference type="Gene3D" id="3.30.70.590">
    <property type="entry name" value="Poly(A) polymerase predicted RNA binding domain"/>
    <property type="match status" value="1"/>
</dbReference>
<feature type="binding site" evidence="13">
    <location>
        <position position="141"/>
    </location>
    <ligand>
        <name>Mg(2+)</name>
        <dbReference type="ChEBI" id="CHEBI:18420"/>
        <label>2</label>
        <note>catalytic</note>
    </ligand>
</feature>
<dbReference type="GO" id="GO:1990817">
    <property type="term" value="F:poly(A) RNA polymerase activity"/>
    <property type="evidence" value="ECO:0000318"/>
    <property type="project" value="GO_Central"/>
</dbReference>
<dbReference type="Pfam" id="PF04926">
    <property type="entry name" value="PAP_RNA-bind"/>
    <property type="match status" value="2"/>
</dbReference>
<dbReference type="EC" id="2.7.7.19" evidence="11"/>
<evidence type="ECO:0000256" key="8">
    <source>
        <dbReference type="ARBA" id="ARBA00022840"/>
    </source>
</evidence>
<dbReference type="OMA" id="WEGWIES"/>
<dbReference type="KEGG" id="dpp:DICPUDRAFT_150175"/>
<dbReference type="Proteomes" id="UP000001064">
    <property type="component" value="Unassembled WGS sequence"/>
</dbReference>
<comment type="cofactor">
    <cofactor evidence="13">
        <name>Mg(2+)</name>
        <dbReference type="ChEBI" id="CHEBI:18420"/>
    </cofactor>
    <text evidence="13">Binds 2 magnesium ions. Also active with manganese.</text>
</comment>
<evidence type="ECO:0000256" key="11">
    <source>
        <dbReference type="PIRNR" id="PIRNR018425"/>
    </source>
</evidence>
<comment type="function">
    <text evidence="11">Polymerase that creates the 3'-poly(A) tail of mRNA's.</text>
</comment>
<evidence type="ECO:0000256" key="7">
    <source>
        <dbReference type="ARBA" id="ARBA00022741"/>
    </source>
</evidence>
<dbReference type="GeneID" id="10503623"/>
<proteinExistence type="inferred from homology"/>
<dbReference type="GO" id="GO:0031123">
    <property type="term" value="P:RNA 3'-end processing"/>
    <property type="evidence" value="ECO:0007669"/>
    <property type="project" value="InterPro"/>
</dbReference>
<dbReference type="SUPFAM" id="SSF81631">
    <property type="entry name" value="PAP/OAS1 substrate-binding domain"/>
    <property type="match status" value="1"/>
</dbReference>
<evidence type="ECO:0000259" key="15">
    <source>
        <dbReference type="Pfam" id="PF04926"/>
    </source>
</evidence>
<name>F0ZFM8_DICPU</name>
<feature type="region of interest" description="Disordered" evidence="14">
    <location>
        <begin position="516"/>
        <end position="606"/>
    </location>
</feature>
<keyword evidence="5 11" id="KW-0808">Transferase</keyword>
<dbReference type="SUPFAM" id="SSF81301">
    <property type="entry name" value="Nucleotidyltransferase"/>
    <property type="match status" value="1"/>
</dbReference>
<feature type="domain" description="Poly(A) polymerase RNA-binding" evidence="15">
    <location>
        <begin position="443"/>
        <end position="519"/>
    </location>
</feature>
<dbReference type="CDD" id="cd05402">
    <property type="entry name" value="NT_PAP_TUTase"/>
    <property type="match status" value="1"/>
</dbReference>
<evidence type="ECO:0000256" key="1">
    <source>
        <dbReference type="ARBA" id="ARBA00001936"/>
    </source>
</evidence>
<dbReference type="Pfam" id="PF20750">
    <property type="entry name" value="PAP_NTPase"/>
    <property type="match status" value="1"/>
</dbReference>
<reference evidence="19" key="1">
    <citation type="journal article" date="2011" name="Genome Biol.">
        <title>Comparative genomics of the social amoebae Dictyostelium discoideum and Dictyostelium purpureum.</title>
        <authorList>
            <consortium name="US DOE Joint Genome Institute (JGI-PGF)"/>
            <person name="Sucgang R."/>
            <person name="Kuo A."/>
            <person name="Tian X."/>
            <person name="Salerno W."/>
            <person name="Parikh A."/>
            <person name="Feasley C.L."/>
            <person name="Dalin E."/>
            <person name="Tu H."/>
            <person name="Huang E."/>
            <person name="Barry K."/>
            <person name="Lindquist E."/>
            <person name="Shapiro H."/>
            <person name="Bruce D."/>
            <person name="Schmutz J."/>
            <person name="Salamov A."/>
            <person name="Fey P."/>
            <person name="Gaudet P."/>
            <person name="Anjard C."/>
            <person name="Babu M.M."/>
            <person name="Basu S."/>
            <person name="Bushmanova Y."/>
            <person name="van der Wel H."/>
            <person name="Katoh-Kurasawa M."/>
            <person name="Dinh C."/>
            <person name="Coutinho P.M."/>
            <person name="Saito T."/>
            <person name="Elias M."/>
            <person name="Schaap P."/>
            <person name="Kay R.R."/>
            <person name="Henrissat B."/>
            <person name="Eichinger L."/>
            <person name="Rivero F."/>
            <person name="Putnam N.H."/>
            <person name="West C.M."/>
            <person name="Loomis W.F."/>
            <person name="Chisholm R.L."/>
            <person name="Shaulsky G."/>
            <person name="Strassmann J.E."/>
            <person name="Queller D.C."/>
            <person name="Kuspa A."/>
            <person name="Grigoriev I.V."/>
        </authorList>
    </citation>
    <scope>NUCLEOTIDE SEQUENCE [LARGE SCALE GENOMIC DNA]</scope>
    <source>
        <strain evidence="19">QSDP1</strain>
    </source>
</reference>
<dbReference type="PIRSF" id="PIRSF018425">
    <property type="entry name" value="PolyA_polymerase"/>
    <property type="match status" value="1"/>
</dbReference>
<dbReference type="Gene3D" id="3.30.460.10">
    <property type="entry name" value="Beta Polymerase, domain 2"/>
    <property type="match status" value="1"/>
</dbReference>
<evidence type="ECO:0000259" key="17">
    <source>
        <dbReference type="Pfam" id="PF20750"/>
    </source>
</evidence>
<keyword evidence="4 11" id="KW-0507">mRNA processing</keyword>
<dbReference type="EMBL" id="GL871004">
    <property type="protein sequence ID" value="EGC37259.1"/>
    <property type="molecule type" value="Genomic_DNA"/>
</dbReference>
<feature type="binding site" evidence="13">
    <location>
        <position position="141"/>
    </location>
    <ligand>
        <name>Mg(2+)</name>
        <dbReference type="ChEBI" id="CHEBI:18420"/>
        <label>1</label>
        <note>catalytic</note>
    </ligand>
</feature>